<name>A0A2U9IW72_9CREN</name>
<organism evidence="1 2">
    <name type="scientific">Metallosphaera hakonensis JCM 8857 = DSM 7519</name>
    <dbReference type="NCBI Taxonomy" id="1293036"/>
    <lineage>
        <taxon>Archaea</taxon>
        <taxon>Thermoproteota</taxon>
        <taxon>Thermoprotei</taxon>
        <taxon>Sulfolobales</taxon>
        <taxon>Sulfolobaceae</taxon>
        <taxon>Metallosphaera</taxon>
    </lineage>
</organism>
<reference evidence="2" key="3">
    <citation type="submission" date="2020-03" db="EMBL/GenBank/DDBJ databases">
        <title>Sequencing and Assembly of Multiple Reported Metal-Biooxidizing Members of the Extremely Thermoacidophilic Archaeal Family Sulfolobaceae.</title>
        <authorList>
            <person name="Counts J.A."/>
            <person name="Kelly R.M."/>
        </authorList>
    </citation>
    <scope>NUCLEOTIDE SEQUENCE [LARGE SCALE GENOMIC DNA]</scope>
    <source>
        <strain evidence="2">HO1-1</strain>
    </source>
</reference>
<keyword evidence="2" id="KW-1185">Reference proteome</keyword>
<accession>A0A2U9IW72</accession>
<dbReference type="AlphaFoldDB" id="A0A2U9IW72"/>
<sequence length="99" mass="10974">MIDIDGFLRCMGKTVEVKKVSDLVWSFKMRDAIMLSGTLKVNPGIVTEIEIRFRSPDGIGTVKITKGTVIEASYDGILSHQFKPKIVSCSKILISKELT</sequence>
<evidence type="ECO:0000313" key="2">
    <source>
        <dbReference type="Proteomes" id="UP000247586"/>
    </source>
</evidence>
<dbReference type="KEGG" id="mhk:DFR87_11855"/>
<dbReference type="RefSeq" id="WP_054837530.1">
    <property type="nucleotide sequence ID" value="NZ_BBBA01000080.1"/>
</dbReference>
<reference evidence="1 2" key="1">
    <citation type="submission" date="2018-05" db="EMBL/GenBank/DDBJ databases">
        <title>Complete Genome Sequences of Extremely Thermoacidophilic, Metal-Mobilizing Type-Strain Members of the Archaeal Family Sulfolobaceae: Acidianus brierleyi DSM-1651T, Acidianus sulfidivorans DSM-18786T, Metallosphaera hakonensis DSM-7519T, and Metallosphaera prunae DSM-10039T.</title>
        <authorList>
            <person name="Counts J.A."/>
            <person name="Kelly R.M."/>
        </authorList>
    </citation>
    <scope>NUCLEOTIDE SEQUENCE [LARGE SCALE GENOMIC DNA]</scope>
    <source>
        <strain evidence="1 2">HO1-1</strain>
    </source>
</reference>
<dbReference type="GeneID" id="36836047"/>
<protein>
    <submittedName>
        <fullName evidence="1">Uncharacterized protein</fullName>
    </submittedName>
</protein>
<reference evidence="2" key="2">
    <citation type="submission" date="2020-03" db="EMBL/GenBank/DDBJ databases">
        <title>Complete Genome Sequences of Extremely Thermoacidophilic, Metal-Mobilizing Type-Strain Members of the Archaeal Family Sulfolobaceae: Acidianus brierleyi DSM-1651T, Acidianus sulfidivorans DSM-18786T, Metallosphaera hakonensis DSM-7519T, and Metallosphaera prunae DSM-10039T.</title>
        <authorList>
            <person name="Counts J.A."/>
            <person name="Kelly R.M."/>
        </authorList>
    </citation>
    <scope>NUCLEOTIDE SEQUENCE [LARGE SCALE GENOMIC DNA]</scope>
    <source>
        <strain evidence="2">HO1-1</strain>
    </source>
</reference>
<gene>
    <name evidence="1" type="ORF">DFR87_11855</name>
</gene>
<dbReference type="OrthoDB" id="34481at2157"/>
<proteinExistence type="predicted"/>
<dbReference type="STRING" id="1293036.GCA_001315825_03223"/>
<dbReference type="Proteomes" id="UP000247586">
    <property type="component" value="Chromosome"/>
</dbReference>
<dbReference type="EMBL" id="CP029287">
    <property type="protein sequence ID" value="AWS00255.1"/>
    <property type="molecule type" value="Genomic_DNA"/>
</dbReference>
<evidence type="ECO:0000313" key="1">
    <source>
        <dbReference type="EMBL" id="AWS00255.1"/>
    </source>
</evidence>